<dbReference type="Proteomes" id="UP001501612">
    <property type="component" value="Unassembled WGS sequence"/>
</dbReference>
<proteinExistence type="predicted"/>
<evidence type="ECO:0000313" key="3">
    <source>
        <dbReference type="EMBL" id="GAA1910685.1"/>
    </source>
</evidence>
<keyword evidence="4" id="KW-1185">Reference proteome</keyword>
<dbReference type="Gene3D" id="3.40.630.30">
    <property type="match status" value="1"/>
</dbReference>
<comment type="caution">
    <text evidence="3">The sequence shown here is derived from an EMBL/GenBank/DDBJ whole genome shotgun (WGS) entry which is preliminary data.</text>
</comment>
<dbReference type="InterPro" id="IPR016181">
    <property type="entry name" value="Acyl_CoA_acyltransferase"/>
</dbReference>
<feature type="domain" description="N-acetyltransferase" evidence="2">
    <location>
        <begin position="15"/>
        <end position="187"/>
    </location>
</feature>
<dbReference type="InterPro" id="IPR051531">
    <property type="entry name" value="N-acetyltransferase"/>
</dbReference>
<dbReference type="PROSITE" id="PS51186">
    <property type="entry name" value="GNAT"/>
    <property type="match status" value="1"/>
</dbReference>
<dbReference type="EMBL" id="BAAAMY010000002">
    <property type="protein sequence ID" value="GAA1910685.1"/>
    <property type="molecule type" value="Genomic_DNA"/>
</dbReference>
<reference evidence="3 4" key="1">
    <citation type="journal article" date="2019" name="Int. J. Syst. Evol. Microbiol.">
        <title>The Global Catalogue of Microorganisms (GCM) 10K type strain sequencing project: providing services to taxonomists for standard genome sequencing and annotation.</title>
        <authorList>
            <consortium name="The Broad Institute Genomics Platform"/>
            <consortium name="The Broad Institute Genome Sequencing Center for Infectious Disease"/>
            <person name="Wu L."/>
            <person name="Ma J."/>
        </authorList>
    </citation>
    <scope>NUCLEOTIDE SEQUENCE [LARGE SCALE GENOMIC DNA]</scope>
    <source>
        <strain evidence="3 4">JCM 14046</strain>
    </source>
</reference>
<dbReference type="PANTHER" id="PTHR43792">
    <property type="entry name" value="GNAT FAMILY, PUTATIVE (AFU_ORTHOLOGUE AFUA_3G00765)-RELATED-RELATED"/>
    <property type="match status" value="1"/>
</dbReference>
<gene>
    <name evidence="3" type="ORF">GCM10009737_10170</name>
</gene>
<organism evidence="3 4">
    <name type="scientific">Nocardioides lentus</name>
    <dbReference type="NCBI Taxonomy" id="338077"/>
    <lineage>
        <taxon>Bacteria</taxon>
        <taxon>Bacillati</taxon>
        <taxon>Actinomycetota</taxon>
        <taxon>Actinomycetes</taxon>
        <taxon>Propionibacteriales</taxon>
        <taxon>Nocardioidaceae</taxon>
        <taxon>Nocardioides</taxon>
    </lineage>
</organism>
<feature type="compositionally biased region" description="Basic and acidic residues" evidence="1">
    <location>
        <begin position="188"/>
        <end position="205"/>
    </location>
</feature>
<evidence type="ECO:0000256" key="1">
    <source>
        <dbReference type="SAM" id="MobiDB-lite"/>
    </source>
</evidence>
<feature type="region of interest" description="Disordered" evidence="1">
    <location>
        <begin position="188"/>
        <end position="211"/>
    </location>
</feature>
<dbReference type="RefSeq" id="WP_344004629.1">
    <property type="nucleotide sequence ID" value="NZ_BAAAMY010000002.1"/>
</dbReference>
<accession>A0ABN2P2K4</accession>
<protein>
    <submittedName>
        <fullName evidence="3">GNAT family protein</fullName>
    </submittedName>
</protein>
<evidence type="ECO:0000313" key="4">
    <source>
        <dbReference type="Proteomes" id="UP001501612"/>
    </source>
</evidence>
<dbReference type="SUPFAM" id="SSF55729">
    <property type="entry name" value="Acyl-CoA N-acyltransferases (Nat)"/>
    <property type="match status" value="1"/>
</dbReference>
<evidence type="ECO:0000259" key="2">
    <source>
        <dbReference type="PROSITE" id="PS51186"/>
    </source>
</evidence>
<sequence length="211" mass="23064">MPLTDLAWPRRTARLLLRPAEVRDAEAVWAFVGRPKVARWTSLPGVTWREFRERYDDPDRRADRLVVELGGVVVGDLGVWVADGWSQVAVRGAAAATEASLGWSLDPAHHGRGLATEAVAELLEVCLAPPPGGLGLRRVTASCFAANEPSWRLMERVGMRREAHAVRDSLHAELGWLDGLTYALLADERRGGSPDGRSRQPDSRGRSSSAT</sequence>
<dbReference type="PANTHER" id="PTHR43792:SF1">
    <property type="entry name" value="N-ACETYLTRANSFERASE DOMAIN-CONTAINING PROTEIN"/>
    <property type="match status" value="1"/>
</dbReference>
<name>A0ABN2P2K4_9ACTN</name>
<dbReference type="InterPro" id="IPR000182">
    <property type="entry name" value="GNAT_dom"/>
</dbReference>
<dbReference type="Pfam" id="PF13302">
    <property type="entry name" value="Acetyltransf_3"/>
    <property type="match status" value="1"/>
</dbReference>